<dbReference type="GO" id="GO:0016787">
    <property type="term" value="F:hydrolase activity"/>
    <property type="evidence" value="ECO:0007669"/>
    <property type="project" value="UniProtKB-KW"/>
</dbReference>
<evidence type="ECO:0000313" key="3">
    <source>
        <dbReference type="Proteomes" id="UP000291259"/>
    </source>
</evidence>
<dbReference type="OrthoDB" id="9800988at2"/>
<accession>A0A4V0YHC2</accession>
<dbReference type="SUPFAM" id="SSF53474">
    <property type="entry name" value="alpha/beta-Hydrolases"/>
    <property type="match status" value="1"/>
</dbReference>
<evidence type="ECO:0000313" key="2">
    <source>
        <dbReference type="EMBL" id="QAY74201.1"/>
    </source>
</evidence>
<feature type="domain" description="AB hydrolase-1" evidence="1">
    <location>
        <begin position="32"/>
        <end position="267"/>
    </location>
</feature>
<dbReference type="PANTHER" id="PTHR43433">
    <property type="entry name" value="HYDROLASE, ALPHA/BETA FOLD FAMILY PROTEIN"/>
    <property type="match status" value="1"/>
</dbReference>
<proteinExistence type="predicted"/>
<dbReference type="KEGG" id="agf:ET445_13570"/>
<dbReference type="PANTHER" id="PTHR43433:SF5">
    <property type="entry name" value="AB HYDROLASE-1 DOMAIN-CONTAINING PROTEIN"/>
    <property type="match status" value="1"/>
</dbReference>
<organism evidence="2 3">
    <name type="scientific">Agromyces protaetiae</name>
    <dbReference type="NCBI Taxonomy" id="2509455"/>
    <lineage>
        <taxon>Bacteria</taxon>
        <taxon>Bacillati</taxon>
        <taxon>Actinomycetota</taxon>
        <taxon>Actinomycetes</taxon>
        <taxon>Micrococcales</taxon>
        <taxon>Microbacteriaceae</taxon>
        <taxon>Agromyces</taxon>
    </lineage>
</organism>
<dbReference type="InterPro" id="IPR050471">
    <property type="entry name" value="AB_hydrolase"/>
</dbReference>
<gene>
    <name evidence="2" type="ORF">ET445_13570</name>
</gene>
<dbReference type="RefSeq" id="WP_129191748.1">
    <property type="nucleotide sequence ID" value="NZ_CP035491.1"/>
</dbReference>
<sequence>MTESRDLRLADGRMLRWYDSAPGADPPHADAPVVVWHHGSPATGAPPPPLVEEAAARGIRLLSYARPSYAGSTPRPGRDVASAAGDVEAVADAAGVALFASVGYSGGGPHALATAALLPSRVTGVVTLAGVAPYTDVFDWFAGMHAPGALRAALAGRDARARFAEADEFDPEAFLPADLEALDGRWSWIGADAGRAEAAGPDGLVDDDVAYANDWGFSLDEVGAPVLVVQGEHDRIVPRKHAAWLMSRLRDGTMWARLDDGHVSILDTIPDALDWLRDHAFPPAEPARHDRTDDHRTEH</sequence>
<dbReference type="Proteomes" id="UP000291259">
    <property type="component" value="Chromosome"/>
</dbReference>
<dbReference type="AlphaFoldDB" id="A0A4V0YHC2"/>
<name>A0A4V0YHC2_9MICO</name>
<protein>
    <submittedName>
        <fullName evidence="2">Alpha/beta fold hydrolase</fullName>
    </submittedName>
</protein>
<keyword evidence="2" id="KW-0378">Hydrolase</keyword>
<dbReference type="InterPro" id="IPR029058">
    <property type="entry name" value="AB_hydrolase_fold"/>
</dbReference>
<evidence type="ECO:0000259" key="1">
    <source>
        <dbReference type="Pfam" id="PF00561"/>
    </source>
</evidence>
<dbReference type="EMBL" id="CP035491">
    <property type="protein sequence ID" value="QAY74201.1"/>
    <property type="molecule type" value="Genomic_DNA"/>
</dbReference>
<reference evidence="2 3" key="1">
    <citation type="submission" date="2019-01" db="EMBL/GenBank/DDBJ databases">
        <title>Genome sequencing of strain FW100M-8.</title>
        <authorList>
            <person name="Heo J."/>
            <person name="Kim S.-J."/>
            <person name="Kim J.-S."/>
            <person name="Hong S.-B."/>
            <person name="Kwon S.-W."/>
        </authorList>
    </citation>
    <scope>NUCLEOTIDE SEQUENCE [LARGE SCALE GENOMIC DNA]</scope>
    <source>
        <strain evidence="2 3">FW100M-8</strain>
    </source>
</reference>
<keyword evidence="3" id="KW-1185">Reference proteome</keyword>
<dbReference type="Pfam" id="PF00561">
    <property type="entry name" value="Abhydrolase_1"/>
    <property type="match status" value="1"/>
</dbReference>
<dbReference type="InterPro" id="IPR000073">
    <property type="entry name" value="AB_hydrolase_1"/>
</dbReference>
<dbReference type="Gene3D" id="3.40.50.1820">
    <property type="entry name" value="alpha/beta hydrolase"/>
    <property type="match status" value="1"/>
</dbReference>